<reference evidence="7 8" key="1">
    <citation type="submission" date="2020-05" db="EMBL/GenBank/DDBJ databases">
        <title>Bremerella alba sp. nov., a novel planctomycete isolated from the surface of the macroalga Fucus spiralis.</title>
        <authorList>
            <person name="Godinho O."/>
            <person name="Botelho R."/>
            <person name="Albuquerque L."/>
            <person name="Wiegand S."/>
            <person name="Da Costa M.S."/>
            <person name="Lobo-Da-Cunha A."/>
            <person name="Jogler C."/>
            <person name="Lage O.M."/>
        </authorList>
    </citation>
    <scope>NUCLEOTIDE SEQUENCE [LARGE SCALE GENOMIC DNA]</scope>
    <source>
        <strain evidence="7 8">FF15</strain>
    </source>
</reference>
<dbReference type="RefSeq" id="WP_207396256.1">
    <property type="nucleotide sequence ID" value="NZ_JABRWO010000004.1"/>
</dbReference>
<feature type="domain" description="DUF202" evidence="6">
    <location>
        <begin position="15"/>
        <end position="87"/>
    </location>
</feature>
<protein>
    <recommendedName>
        <fullName evidence="6">DUF202 domain-containing protein</fullName>
    </recommendedName>
</protein>
<comment type="subcellular location">
    <subcellularLocation>
        <location evidence="1">Endomembrane system</location>
        <topology evidence="1">Multi-pass membrane protein</topology>
    </subcellularLocation>
</comment>
<evidence type="ECO:0000256" key="2">
    <source>
        <dbReference type="ARBA" id="ARBA00022692"/>
    </source>
</evidence>
<gene>
    <name evidence="7" type="ORF">HOV93_19730</name>
</gene>
<keyword evidence="2 5" id="KW-0812">Transmembrane</keyword>
<keyword evidence="3 5" id="KW-1133">Transmembrane helix</keyword>
<accession>A0A7V8V4W2</accession>
<dbReference type="Proteomes" id="UP000551616">
    <property type="component" value="Unassembled WGS sequence"/>
</dbReference>
<evidence type="ECO:0000313" key="8">
    <source>
        <dbReference type="Proteomes" id="UP000551616"/>
    </source>
</evidence>
<evidence type="ECO:0000256" key="3">
    <source>
        <dbReference type="ARBA" id="ARBA00022989"/>
    </source>
</evidence>
<evidence type="ECO:0000313" key="7">
    <source>
        <dbReference type="EMBL" id="MBA2114806.1"/>
    </source>
</evidence>
<dbReference type="Pfam" id="PF02656">
    <property type="entry name" value="DUF202"/>
    <property type="match status" value="1"/>
</dbReference>
<evidence type="ECO:0000256" key="1">
    <source>
        <dbReference type="ARBA" id="ARBA00004127"/>
    </source>
</evidence>
<name>A0A7V8V4W2_9BACT</name>
<organism evidence="7 8">
    <name type="scientific">Bremerella alba</name>
    <dbReference type="NCBI Taxonomy" id="980252"/>
    <lineage>
        <taxon>Bacteria</taxon>
        <taxon>Pseudomonadati</taxon>
        <taxon>Planctomycetota</taxon>
        <taxon>Planctomycetia</taxon>
        <taxon>Pirellulales</taxon>
        <taxon>Pirellulaceae</taxon>
        <taxon>Bremerella</taxon>
    </lineage>
</organism>
<dbReference type="AlphaFoldDB" id="A0A7V8V4W2"/>
<keyword evidence="4 5" id="KW-0472">Membrane</keyword>
<evidence type="ECO:0000259" key="6">
    <source>
        <dbReference type="Pfam" id="PF02656"/>
    </source>
</evidence>
<dbReference type="EMBL" id="JABRWO010000004">
    <property type="protein sequence ID" value="MBA2114806.1"/>
    <property type="molecule type" value="Genomic_DNA"/>
</dbReference>
<comment type="caution">
    <text evidence="7">The sequence shown here is derived from an EMBL/GenBank/DDBJ whole genome shotgun (WGS) entry which is preliminary data.</text>
</comment>
<dbReference type="InterPro" id="IPR003807">
    <property type="entry name" value="DUF202"/>
</dbReference>
<keyword evidence="8" id="KW-1185">Reference proteome</keyword>
<proteinExistence type="predicted"/>
<feature type="transmembrane region" description="Helical" evidence="5">
    <location>
        <begin position="63"/>
        <end position="86"/>
    </location>
</feature>
<sequence length="143" mass="15422">MSTEEPKPLPPSDPRVFFAAERTMLAWLRTGLAILGVGFLVARFGLFLEMLRHPGVDISPPLFSSLIGIGFVLLGATLIGVSAWQHTGFIRDMTLDQRPANYSMNLAIWVSAVVTLLGLALAFYLLLSVFTGEPIHASPGVGV</sequence>
<evidence type="ECO:0000256" key="5">
    <source>
        <dbReference type="SAM" id="Phobius"/>
    </source>
</evidence>
<feature type="transmembrane region" description="Helical" evidence="5">
    <location>
        <begin position="32"/>
        <end position="51"/>
    </location>
</feature>
<feature type="transmembrane region" description="Helical" evidence="5">
    <location>
        <begin position="106"/>
        <end position="127"/>
    </location>
</feature>
<evidence type="ECO:0000256" key="4">
    <source>
        <dbReference type="ARBA" id="ARBA00023136"/>
    </source>
</evidence>
<dbReference type="GO" id="GO:0012505">
    <property type="term" value="C:endomembrane system"/>
    <property type="evidence" value="ECO:0007669"/>
    <property type="project" value="UniProtKB-SubCell"/>
</dbReference>